<evidence type="ECO:0000256" key="1">
    <source>
        <dbReference type="SAM" id="Phobius"/>
    </source>
</evidence>
<evidence type="ECO:0000313" key="3">
    <source>
        <dbReference type="Proteomes" id="UP000286482"/>
    </source>
</evidence>
<name>A0A420EGL3_9ALTE</name>
<keyword evidence="1" id="KW-0472">Membrane</keyword>
<comment type="caution">
    <text evidence="2">The sequence shown here is derived from an EMBL/GenBank/DDBJ whole genome shotgun (WGS) entry which is preliminary data.</text>
</comment>
<sequence>MVFGVLLSSLFINNPAASAVPNSCKVQLAVGNSYNLTLPDEQCYDSINLGSYATLTIESNVEVYSSLDLGAYSHLNIRGSHARLINYGEAYLGDMSLVSNFDSFDNFGDLHFSYSAKLENFSSSIFLNTNRVTMDFMSSVVNDGRVINQGELSIRGNIQNNYGASFINQGQLIKEDIGVFENRGLFVNQGEIRSNGTPLEPWKNTGTFENMGSFLTNNLDQITNEGEFRNTGLFILEQGGRFQNQGSFVNSGDLVINGQFDGSGLLRMQSGNLKGSGLVEADIFVDSNSTLKPGDSIGTLDIHGDLALAGLLEIEIASASSYDTLNVGGLLSLFDTSSFSFLLDEHHQISDGTSFAFIKADGFDFFEYSSFEKYFEKFSSNFFVHNLDSNLNWKIRHKNDSLFIDFLTFQVPVSQVSESSTSILLLIAVLCLIRRPKNMSSKTQRH</sequence>
<feature type="transmembrane region" description="Helical" evidence="1">
    <location>
        <begin position="416"/>
        <end position="433"/>
    </location>
</feature>
<dbReference type="AlphaFoldDB" id="A0A420EGL3"/>
<keyword evidence="1" id="KW-0812">Transmembrane</keyword>
<dbReference type="SUPFAM" id="SSF51126">
    <property type="entry name" value="Pectin lyase-like"/>
    <property type="match status" value="1"/>
</dbReference>
<organism evidence="2 3">
    <name type="scientific">Alginatibacterium sediminis</name>
    <dbReference type="NCBI Taxonomy" id="2164068"/>
    <lineage>
        <taxon>Bacteria</taxon>
        <taxon>Pseudomonadati</taxon>
        <taxon>Pseudomonadota</taxon>
        <taxon>Gammaproteobacteria</taxon>
        <taxon>Alteromonadales</taxon>
        <taxon>Alteromonadaceae</taxon>
        <taxon>Alginatibacterium</taxon>
    </lineage>
</organism>
<keyword evidence="3" id="KW-1185">Reference proteome</keyword>
<evidence type="ECO:0000313" key="2">
    <source>
        <dbReference type="EMBL" id="RKF19804.1"/>
    </source>
</evidence>
<keyword evidence="1" id="KW-1133">Transmembrane helix</keyword>
<accession>A0A420EGL3</accession>
<protein>
    <submittedName>
        <fullName evidence="2">Uncharacterized protein</fullName>
    </submittedName>
</protein>
<dbReference type="Proteomes" id="UP000286482">
    <property type="component" value="Unassembled WGS sequence"/>
</dbReference>
<dbReference type="EMBL" id="RAQO01000004">
    <property type="protein sequence ID" value="RKF19804.1"/>
    <property type="molecule type" value="Genomic_DNA"/>
</dbReference>
<dbReference type="RefSeq" id="WP_120353809.1">
    <property type="nucleotide sequence ID" value="NZ_RAQO01000004.1"/>
</dbReference>
<reference evidence="2 3" key="1">
    <citation type="submission" date="2018-09" db="EMBL/GenBank/DDBJ databases">
        <authorList>
            <person name="Wang Z."/>
        </authorList>
    </citation>
    <scope>NUCLEOTIDE SEQUENCE [LARGE SCALE GENOMIC DNA]</scope>
    <source>
        <strain evidence="2 3">ALS 81</strain>
    </source>
</reference>
<proteinExistence type="predicted"/>
<gene>
    <name evidence="2" type="ORF">DBZ36_04920</name>
</gene>
<dbReference type="InterPro" id="IPR011050">
    <property type="entry name" value="Pectin_lyase_fold/virulence"/>
</dbReference>